<evidence type="ECO:0000256" key="12">
    <source>
        <dbReference type="ARBA" id="ARBA00047929"/>
    </source>
</evidence>
<dbReference type="RefSeq" id="WP_307396678.1">
    <property type="nucleotide sequence ID" value="NZ_BAAADK010000008.1"/>
</dbReference>
<keyword evidence="18" id="KW-1185">Reference proteome</keyword>
<evidence type="ECO:0000256" key="11">
    <source>
        <dbReference type="ARBA" id="ARBA00039158"/>
    </source>
</evidence>
<evidence type="ECO:0000256" key="10">
    <source>
        <dbReference type="ARBA" id="ARBA00023146"/>
    </source>
</evidence>
<keyword evidence="9" id="KW-0648">Protein biosynthesis</keyword>
<dbReference type="PROSITE" id="PS50862">
    <property type="entry name" value="AA_TRNA_LIGASE_II"/>
    <property type="match status" value="1"/>
</dbReference>
<dbReference type="EC" id="6.1.1.11" evidence="4 14"/>
<accession>A0ABT9W308</accession>
<keyword evidence="5" id="KW-0963">Cytoplasm</keyword>
<evidence type="ECO:0000256" key="6">
    <source>
        <dbReference type="ARBA" id="ARBA00022598"/>
    </source>
</evidence>
<evidence type="ECO:0000259" key="16">
    <source>
        <dbReference type="PROSITE" id="PS50862"/>
    </source>
</evidence>
<dbReference type="NCBIfam" id="TIGR00414">
    <property type="entry name" value="serS"/>
    <property type="match status" value="1"/>
</dbReference>
<dbReference type="EMBL" id="JAUSTY010000017">
    <property type="protein sequence ID" value="MDQ0167621.1"/>
    <property type="molecule type" value="Genomic_DNA"/>
</dbReference>
<dbReference type="CDD" id="cd00770">
    <property type="entry name" value="SerRS_core"/>
    <property type="match status" value="1"/>
</dbReference>
<evidence type="ECO:0000256" key="8">
    <source>
        <dbReference type="ARBA" id="ARBA00022840"/>
    </source>
</evidence>
<evidence type="ECO:0000256" key="9">
    <source>
        <dbReference type="ARBA" id="ARBA00022917"/>
    </source>
</evidence>
<dbReference type="GO" id="GO:0004828">
    <property type="term" value="F:serine-tRNA ligase activity"/>
    <property type="evidence" value="ECO:0007669"/>
    <property type="project" value="UniProtKB-EC"/>
</dbReference>
<feature type="coiled-coil region" evidence="15">
    <location>
        <begin position="63"/>
        <end position="97"/>
    </location>
</feature>
<comment type="pathway">
    <text evidence="2">Aminoacyl-tRNA biosynthesis; selenocysteinyl-tRNA(Sec) biosynthesis; L-seryl-tRNA(Sec) from L-serine and tRNA(Sec): step 1/1.</text>
</comment>
<dbReference type="Gene3D" id="3.30.930.10">
    <property type="entry name" value="Bira Bifunctional Protein, Domain 2"/>
    <property type="match status" value="1"/>
</dbReference>
<name>A0ABT9W308_9BACI</name>
<evidence type="ECO:0000256" key="1">
    <source>
        <dbReference type="ARBA" id="ARBA00004496"/>
    </source>
</evidence>
<evidence type="ECO:0000256" key="7">
    <source>
        <dbReference type="ARBA" id="ARBA00022741"/>
    </source>
</evidence>
<evidence type="ECO:0000256" key="14">
    <source>
        <dbReference type="NCBIfam" id="TIGR00414"/>
    </source>
</evidence>
<evidence type="ECO:0000313" key="17">
    <source>
        <dbReference type="EMBL" id="MDQ0167621.1"/>
    </source>
</evidence>
<dbReference type="InterPro" id="IPR010978">
    <property type="entry name" value="tRNA-bd_arm"/>
</dbReference>
<keyword evidence="15" id="KW-0175">Coiled coil</keyword>
<dbReference type="PANTHER" id="PTHR43697:SF1">
    <property type="entry name" value="SERINE--TRNA LIGASE"/>
    <property type="match status" value="1"/>
</dbReference>
<evidence type="ECO:0000313" key="18">
    <source>
        <dbReference type="Proteomes" id="UP001235840"/>
    </source>
</evidence>
<organism evidence="17 18">
    <name type="scientific">Caldalkalibacillus horti</name>
    <dbReference type="NCBI Taxonomy" id="77523"/>
    <lineage>
        <taxon>Bacteria</taxon>
        <taxon>Bacillati</taxon>
        <taxon>Bacillota</taxon>
        <taxon>Bacilli</taxon>
        <taxon>Bacillales</taxon>
        <taxon>Bacillaceae</taxon>
        <taxon>Caldalkalibacillus</taxon>
    </lineage>
</organism>
<dbReference type="SUPFAM" id="SSF46589">
    <property type="entry name" value="tRNA-binding arm"/>
    <property type="match status" value="1"/>
</dbReference>
<sequence length="425" mass="48716">MLDIQFIRQHEQELQEAAKLKGINISIAKLLEKDQQRRHFLQQADALRAKRNEKAQRITTLLSNGQQGEAEQLKREVRLLNQQIKQDDSKRRDLESEYHQLMLQVPNMMSPDTPKGESDQDNVELRKVGIVPSFSYVPKDHMTLGENLGLIDVPRGVKVAGSRSFFLKGFGFHLQRAVQQIAIDVLMKKGFTFLDVPTIVNEESLYHTGFFPDGREQTYSIEKEEKHLIGTAEIPLVSYYSGEIIDVAQPIQLAAVSNCYRKEAGSAGRDVHGLYRVHQFTKVEQVILCEADVETSNRLHEELTSNAEEILQLLELPYRVVAVCSGDMGQKNYKQYDIETWMPSRQAYGETHSSSNVLDFQARRSNLRYKDKNGEVKYCFTLNNTGISSPRILIPLLENHQQEDGSIYIPKALRRYMNDMEFLLP</sequence>
<dbReference type="Proteomes" id="UP001235840">
    <property type="component" value="Unassembled WGS sequence"/>
</dbReference>
<dbReference type="InterPro" id="IPR033729">
    <property type="entry name" value="SerRS_core"/>
</dbReference>
<evidence type="ECO:0000256" key="2">
    <source>
        <dbReference type="ARBA" id="ARBA00005045"/>
    </source>
</evidence>
<keyword evidence="6 17" id="KW-0436">Ligase</keyword>
<comment type="catalytic activity">
    <reaction evidence="13">
        <text>tRNA(Ser) + L-serine + ATP = L-seryl-tRNA(Ser) + AMP + diphosphate + H(+)</text>
        <dbReference type="Rhea" id="RHEA:12292"/>
        <dbReference type="Rhea" id="RHEA-COMP:9669"/>
        <dbReference type="Rhea" id="RHEA-COMP:9703"/>
        <dbReference type="ChEBI" id="CHEBI:15378"/>
        <dbReference type="ChEBI" id="CHEBI:30616"/>
        <dbReference type="ChEBI" id="CHEBI:33019"/>
        <dbReference type="ChEBI" id="CHEBI:33384"/>
        <dbReference type="ChEBI" id="CHEBI:78442"/>
        <dbReference type="ChEBI" id="CHEBI:78533"/>
        <dbReference type="ChEBI" id="CHEBI:456215"/>
        <dbReference type="EC" id="6.1.1.11"/>
    </reaction>
</comment>
<dbReference type="SUPFAM" id="SSF55681">
    <property type="entry name" value="Class II aaRS and biotin synthetases"/>
    <property type="match status" value="1"/>
</dbReference>
<dbReference type="InterPro" id="IPR002317">
    <property type="entry name" value="Ser-tRNA-ligase_type_1"/>
</dbReference>
<evidence type="ECO:0000256" key="3">
    <source>
        <dbReference type="ARBA" id="ARBA00010728"/>
    </source>
</evidence>
<gene>
    <name evidence="17" type="ORF">J2S11_003546</name>
</gene>
<proteinExistence type="inferred from homology"/>
<keyword evidence="10" id="KW-0030">Aminoacyl-tRNA synthetase</keyword>
<dbReference type="PIRSF" id="PIRSF001529">
    <property type="entry name" value="Ser-tRNA-synth_IIa"/>
    <property type="match status" value="1"/>
</dbReference>
<dbReference type="Pfam" id="PF00587">
    <property type="entry name" value="tRNA-synt_2b"/>
    <property type="match status" value="1"/>
</dbReference>
<dbReference type="InterPro" id="IPR045864">
    <property type="entry name" value="aa-tRNA-synth_II/BPL/LPL"/>
</dbReference>
<dbReference type="Pfam" id="PF02403">
    <property type="entry name" value="Seryl_tRNA_N"/>
    <property type="match status" value="1"/>
</dbReference>
<keyword evidence="8" id="KW-0067">ATP-binding</keyword>
<protein>
    <recommendedName>
        <fullName evidence="11 14">Serine--tRNA ligase</fullName>
        <ecNumber evidence="4 14">6.1.1.11</ecNumber>
    </recommendedName>
</protein>
<evidence type="ECO:0000256" key="5">
    <source>
        <dbReference type="ARBA" id="ARBA00022490"/>
    </source>
</evidence>
<comment type="similarity">
    <text evidence="3">Belongs to the class-II aminoacyl-tRNA synthetase family. Type-1 seryl-tRNA synthetase subfamily.</text>
</comment>
<evidence type="ECO:0000256" key="15">
    <source>
        <dbReference type="SAM" id="Coils"/>
    </source>
</evidence>
<dbReference type="InterPro" id="IPR002314">
    <property type="entry name" value="aa-tRNA-synt_IIb"/>
</dbReference>
<dbReference type="InterPro" id="IPR015866">
    <property type="entry name" value="Ser-tRNA-synth_1_N"/>
</dbReference>
<dbReference type="InterPro" id="IPR006195">
    <property type="entry name" value="aa-tRNA-synth_II"/>
</dbReference>
<comment type="caution">
    <text evidence="17">The sequence shown here is derived from an EMBL/GenBank/DDBJ whole genome shotgun (WGS) entry which is preliminary data.</text>
</comment>
<dbReference type="PANTHER" id="PTHR43697">
    <property type="entry name" value="SERYL-TRNA SYNTHETASE"/>
    <property type="match status" value="1"/>
</dbReference>
<reference evidence="17 18" key="1">
    <citation type="submission" date="2023-07" db="EMBL/GenBank/DDBJ databases">
        <title>Genomic Encyclopedia of Type Strains, Phase IV (KMG-IV): sequencing the most valuable type-strain genomes for metagenomic binning, comparative biology and taxonomic classification.</title>
        <authorList>
            <person name="Goeker M."/>
        </authorList>
    </citation>
    <scope>NUCLEOTIDE SEQUENCE [LARGE SCALE GENOMIC DNA]</scope>
    <source>
        <strain evidence="17 18">DSM 12751</strain>
    </source>
</reference>
<dbReference type="InterPro" id="IPR042103">
    <property type="entry name" value="SerRS_1_N_sf"/>
</dbReference>
<keyword evidence="7" id="KW-0547">Nucleotide-binding</keyword>
<comment type="subcellular location">
    <subcellularLocation>
        <location evidence="1">Cytoplasm</location>
    </subcellularLocation>
</comment>
<dbReference type="PRINTS" id="PR00981">
    <property type="entry name" value="TRNASYNTHSER"/>
</dbReference>
<feature type="domain" description="Aminoacyl-transfer RNA synthetases class-II family profile" evidence="16">
    <location>
        <begin position="140"/>
        <end position="410"/>
    </location>
</feature>
<dbReference type="Gene3D" id="1.10.287.40">
    <property type="entry name" value="Serine-tRNA synthetase, tRNA binding domain"/>
    <property type="match status" value="1"/>
</dbReference>
<evidence type="ECO:0000256" key="13">
    <source>
        <dbReference type="ARBA" id="ARBA00048823"/>
    </source>
</evidence>
<evidence type="ECO:0000256" key="4">
    <source>
        <dbReference type="ARBA" id="ARBA00012840"/>
    </source>
</evidence>
<comment type="catalytic activity">
    <reaction evidence="12">
        <text>tRNA(Sec) + L-serine + ATP = L-seryl-tRNA(Sec) + AMP + diphosphate + H(+)</text>
        <dbReference type="Rhea" id="RHEA:42580"/>
        <dbReference type="Rhea" id="RHEA-COMP:9742"/>
        <dbReference type="Rhea" id="RHEA-COMP:10128"/>
        <dbReference type="ChEBI" id="CHEBI:15378"/>
        <dbReference type="ChEBI" id="CHEBI:30616"/>
        <dbReference type="ChEBI" id="CHEBI:33019"/>
        <dbReference type="ChEBI" id="CHEBI:33384"/>
        <dbReference type="ChEBI" id="CHEBI:78442"/>
        <dbReference type="ChEBI" id="CHEBI:78533"/>
        <dbReference type="ChEBI" id="CHEBI:456215"/>
        <dbReference type="EC" id="6.1.1.11"/>
    </reaction>
</comment>